<organism evidence="6 7">
    <name type="scientific">Nisaea acidiphila</name>
    <dbReference type="NCBI Taxonomy" id="1862145"/>
    <lineage>
        <taxon>Bacteria</taxon>
        <taxon>Pseudomonadati</taxon>
        <taxon>Pseudomonadota</taxon>
        <taxon>Alphaproteobacteria</taxon>
        <taxon>Rhodospirillales</taxon>
        <taxon>Thalassobaculaceae</taxon>
        <taxon>Nisaea</taxon>
    </lineage>
</organism>
<evidence type="ECO:0000256" key="2">
    <source>
        <dbReference type="ARBA" id="ARBA00023015"/>
    </source>
</evidence>
<dbReference type="KEGG" id="naci:NUH88_17460"/>
<comment type="similarity">
    <text evidence="1">Belongs to the LysR transcriptional regulatory family.</text>
</comment>
<keyword evidence="3" id="KW-0238">DNA-binding</keyword>
<dbReference type="PROSITE" id="PS50931">
    <property type="entry name" value="HTH_LYSR"/>
    <property type="match status" value="1"/>
</dbReference>
<dbReference type="RefSeq" id="WP_257767704.1">
    <property type="nucleotide sequence ID" value="NZ_CP102480.1"/>
</dbReference>
<name>A0A9J7AS75_9PROT</name>
<dbReference type="InterPro" id="IPR036388">
    <property type="entry name" value="WH-like_DNA-bd_sf"/>
</dbReference>
<keyword evidence="2" id="KW-0805">Transcription regulation</keyword>
<evidence type="ECO:0000313" key="6">
    <source>
        <dbReference type="EMBL" id="UUX49180.1"/>
    </source>
</evidence>
<dbReference type="InterPro" id="IPR000847">
    <property type="entry name" value="LysR_HTH_N"/>
</dbReference>
<evidence type="ECO:0000256" key="1">
    <source>
        <dbReference type="ARBA" id="ARBA00009437"/>
    </source>
</evidence>
<dbReference type="EMBL" id="CP102480">
    <property type="protein sequence ID" value="UUX49180.1"/>
    <property type="molecule type" value="Genomic_DNA"/>
</dbReference>
<accession>A0A9J7AS75</accession>
<evidence type="ECO:0000256" key="3">
    <source>
        <dbReference type="ARBA" id="ARBA00023125"/>
    </source>
</evidence>
<dbReference type="GO" id="GO:0003700">
    <property type="term" value="F:DNA-binding transcription factor activity"/>
    <property type="evidence" value="ECO:0007669"/>
    <property type="project" value="InterPro"/>
</dbReference>
<reference evidence="6" key="1">
    <citation type="submission" date="2022-08" db="EMBL/GenBank/DDBJ databases">
        <title>Nisaea acidiphila sp. nov., isolated from a marine algal debris and emended description of the genus Nisaea Urios et al. 2008.</title>
        <authorList>
            <person name="Kwon K."/>
        </authorList>
    </citation>
    <scope>NUCLEOTIDE SEQUENCE</scope>
    <source>
        <strain evidence="6">MEBiC11861</strain>
    </source>
</reference>
<dbReference type="InterPro" id="IPR005119">
    <property type="entry name" value="LysR_subst-bd"/>
</dbReference>
<dbReference type="SUPFAM" id="SSF53850">
    <property type="entry name" value="Periplasmic binding protein-like II"/>
    <property type="match status" value="1"/>
</dbReference>
<dbReference type="SUPFAM" id="SSF46785">
    <property type="entry name" value="Winged helix' DNA-binding domain"/>
    <property type="match status" value="1"/>
</dbReference>
<evidence type="ECO:0000313" key="7">
    <source>
        <dbReference type="Proteomes" id="UP001060336"/>
    </source>
</evidence>
<keyword evidence="7" id="KW-1185">Reference proteome</keyword>
<dbReference type="GO" id="GO:0005829">
    <property type="term" value="C:cytosol"/>
    <property type="evidence" value="ECO:0007669"/>
    <property type="project" value="TreeGrafter"/>
</dbReference>
<protein>
    <submittedName>
        <fullName evidence="6">LysR family transcriptional regulator</fullName>
    </submittedName>
</protein>
<proteinExistence type="inferred from homology"/>
<dbReference type="Pfam" id="PF00126">
    <property type="entry name" value="HTH_1"/>
    <property type="match status" value="1"/>
</dbReference>
<dbReference type="Pfam" id="PF03466">
    <property type="entry name" value="LysR_substrate"/>
    <property type="match status" value="1"/>
</dbReference>
<dbReference type="InterPro" id="IPR050950">
    <property type="entry name" value="HTH-type_LysR_regulators"/>
</dbReference>
<sequence>MPPSPLARLSLRQLLLISAIDDNGSLKRAAETIGTSQPRATKALQEAEQLIGNKLFYRSNRGLRPTVAGDCAIRNAKTILAQLEKLEREMAGLSAGSGTKLRIGTIMGAVPFVTEIVQRHLRLFPEASIEILEDTSAELLRQLDRGALDLVIGRHSVSTAPHLYNITAFHDEVLKAIANPDHPSAGKKRVTLADLAHSRWIVYTASMPMRRSLEQEFRHAGLPFPSTIIETRSALTTMALIQGNSNTVALLSGDVAEFFANFGMACILPIHLLSKSEPYEVITRRSQDQSEQSMRFVAELVAGAPSPRGGSI</sequence>
<evidence type="ECO:0000256" key="4">
    <source>
        <dbReference type="ARBA" id="ARBA00023163"/>
    </source>
</evidence>
<dbReference type="PANTHER" id="PTHR30419:SF8">
    <property type="entry name" value="NITROGEN ASSIMILATION TRANSCRIPTIONAL ACTIVATOR-RELATED"/>
    <property type="match status" value="1"/>
</dbReference>
<dbReference type="Gene3D" id="1.10.10.10">
    <property type="entry name" value="Winged helix-like DNA-binding domain superfamily/Winged helix DNA-binding domain"/>
    <property type="match status" value="1"/>
</dbReference>
<keyword evidence="4" id="KW-0804">Transcription</keyword>
<dbReference type="AlphaFoldDB" id="A0A9J7AS75"/>
<gene>
    <name evidence="6" type="ORF">NUH88_17460</name>
</gene>
<dbReference type="InterPro" id="IPR036390">
    <property type="entry name" value="WH_DNA-bd_sf"/>
</dbReference>
<evidence type="ECO:0000259" key="5">
    <source>
        <dbReference type="PROSITE" id="PS50931"/>
    </source>
</evidence>
<dbReference type="Proteomes" id="UP001060336">
    <property type="component" value="Chromosome"/>
</dbReference>
<dbReference type="GO" id="GO:0003677">
    <property type="term" value="F:DNA binding"/>
    <property type="evidence" value="ECO:0007669"/>
    <property type="project" value="UniProtKB-KW"/>
</dbReference>
<dbReference type="Gene3D" id="3.40.190.290">
    <property type="match status" value="1"/>
</dbReference>
<dbReference type="PANTHER" id="PTHR30419">
    <property type="entry name" value="HTH-TYPE TRANSCRIPTIONAL REGULATOR YBHD"/>
    <property type="match status" value="1"/>
</dbReference>
<feature type="domain" description="HTH lysR-type" evidence="5">
    <location>
        <begin position="9"/>
        <end position="66"/>
    </location>
</feature>